<reference evidence="2" key="1">
    <citation type="journal article" date="2010" name="PLoS Genet.">
        <title>The genome of a pathogenic rhodococcus: cooptive virulence underpinned by key gene acquisitions.</title>
        <authorList>
            <person name="Letek M."/>
            <person name="Gonzalez P."/>
            <person name="Macarthur I."/>
            <person name="Rodriguez H."/>
            <person name="Freeman T.C."/>
            <person name="Valero-Rello A."/>
            <person name="Blanco M."/>
            <person name="Buckley T."/>
            <person name="Cherevach I."/>
            <person name="Fahey R."/>
            <person name="Hapeshi A."/>
            <person name="Holdstock J."/>
            <person name="Leadon D."/>
            <person name="Navas J."/>
            <person name="Ocampo A."/>
            <person name="Quail M.A."/>
            <person name="Sanders M."/>
            <person name="Scortti M.M."/>
            <person name="Prescott J.F."/>
            <person name="Fogarty U."/>
            <person name="Meijer W.G."/>
            <person name="Parkhill J."/>
            <person name="Bentley S.D."/>
            <person name="Vazquez-Boland J.A."/>
        </authorList>
    </citation>
    <scope>NUCLEOTIDE SEQUENCE [LARGE SCALE GENOMIC DNA]</scope>
    <source>
        <strain evidence="2 3">103S</strain>
    </source>
</reference>
<evidence type="ECO:0000313" key="2">
    <source>
        <dbReference type="EMBL" id="CBH50077.1"/>
    </source>
</evidence>
<organism evidence="2">
    <name type="scientific">Rhodococcus hoagii (strain 103S)</name>
    <name type="common">Rhodococcus equi</name>
    <dbReference type="NCBI Taxonomy" id="685727"/>
    <lineage>
        <taxon>Bacteria</taxon>
        <taxon>Bacillati</taxon>
        <taxon>Actinomycetota</taxon>
        <taxon>Actinomycetes</taxon>
        <taxon>Mycobacteriales</taxon>
        <taxon>Nocardiaceae</taxon>
        <taxon>Prescottella</taxon>
    </lineage>
</organism>
<keyword evidence="1" id="KW-0812">Transmembrane</keyword>
<keyword evidence="1" id="KW-1133">Transmembrane helix</keyword>
<keyword evidence="1" id="KW-0472">Membrane</keyword>
<dbReference type="GeneID" id="57580685"/>
<evidence type="ECO:0000256" key="1">
    <source>
        <dbReference type="SAM" id="Phobius"/>
    </source>
</evidence>
<dbReference type="EMBL" id="FN563149">
    <property type="protein sequence ID" value="CBH50077.1"/>
    <property type="molecule type" value="Genomic_DNA"/>
</dbReference>
<feature type="transmembrane region" description="Helical" evidence="1">
    <location>
        <begin position="6"/>
        <end position="39"/>
    </location>
</feature>
<proteinExistence type="predicted"/>
<name>A0A3S5YC01_RHOH1</name>
<dbReference type="RefSeq" id="WP_005517580.1">
    <property type="nucleotide sequence ID" value="NC_014659.1"/>
</dbReference>
<dbReference type="Pfam" id="PF19626">
    <property type="entry name" value="DUF6131"/>
    <property type="match status" value="1"/>
</dbReference>
<protein>
    <submittedName>
        <fullName evidence="2">Secreted protein</fullName>
    </submittedName>
</protein>
<gene>
    <name evidence="2" type="ordered locus">REQ_41080</name>
</gene>
<evidence type="ECO:0000313" key="3">
    <source>
        <dbReference type="Proteomes" id="UP000006892"/>
    </source>
</evidence>
<dbReference type="KEGG" id="req:REQ_41080"/>
<dbReference type="Proteomes" id="UP001154400">
    <property type="component" value="Chromosome"/>
</dbReference>
<dbReference type="InterPro" id="IPR046134">
    <property type="entry name" value="DUF6131"/>
</dbReference>
<accession>A0A3S5YC01</accession>
<dbReference type="AlphaFoldDB" id="A0A3S5YC01"/>
<sequence>MITLGIILLVIGLLIKIPILWTLGIIALVVGAVLLILGAAGRAVGGRKHWY</sequence>